<feature type="region of interest" description="Disordered" evidence="1">
    <location>
        <begin position="33"/>
        <end position="70"/>
    </location>
</feature>
<reference evidence="5" key="1">
    <citation type="submission" date="2016-04" db="UniProtKB">
        <authorList>
            <consortium name="WormBaseParasite"/>
        </authorList>
    </citation>
    <scope>IDENTIFICATION</scope>
</reference>
<dbReference type="InterPro" id="IPR009050">
    <property type="entry name" value="Globin-like_sf"/>
</dbReference>
<evidence type="ECO:0000313" key="5">
    <source>
        <dbReference type="WBParaSite" id="DME_0000066601-mRNA-1"/>
    </source>
</evidence>
<evidence type="ECO:0000313" key="2">
    <source>
        <dbReference type="EMBL" id="VDN55053.1"/>
    </source>
</evidence>
<dbReference type="SUPFAM" id="SSF46458">
    <property type="entry name" value="Globin-like"/>
    <property type="match status" value="1"/>
</dbReference>
<dbReference type="Proteomes" id="UP000038040">
    <property type="component" value="Unplaced"/>
</dbReference>
<feature type="compositionally biased region" description="Basic and acidic residues" evidence="1">
    <location>
        <begin position="259"/>
        <end position="268"/>
    </location>
</feature>
<dbReference type="InterPro" id="IPR012292">
    <property type="entry name" value="Globin/Proto"/>
</dbReference>
<reference evidence="2 4" key="2">
    <citation type="submission" date="2018-11" db="EMBL/GenBank/DDBJ databases">
        <authorList>
            <consortium name="Pathogen Informatics"/>
        </authorList>
    </citation>
    <scope>NUCLEOTIDE SEQUENCE [LARGE SCALE GENOMIC DNA]</scope>
</reference>
<dbReference type="AlphaFoldDB" id="A0A158Q2R3"/>
<dbReference type="EMBL" id="UYYG01001151">
    <property type="protein sequence ID" value="VDN55053.1"/>
    <property type="molecule type" value="Genomic_DNA"/>
</dbReference>
<dbReference type="GO" id="GO:0020037">
    <property type="term" value="F:heme binding"/>
    <property type="evidence" value="ECO:0007669"/>
    <property type="project" value="InterPro"/>
</dbReference>
<feature type="region of interest" description="Disordered" evidence="1">
    <location>
        <begin position="238"/>
        <end position="278"/>
    </location>
</feature>
<keyword evidence="4" id="KW-1185">Reference proteome</keyword>
<sequence>MKGICEIFHATSNDASPRPTELTTKLRNSLRETLKNNNDSSLPTAISQLKIRQTPSPKRGKKNSIGTKSDKNESITCSAQAIISFCMENARADIATRILKRMVYKRNDFAQFYKCLNGEQLFNLTNSLKEFITNVVRCVNNTEKVRELSVQFGIDYVPRRSWGFKADYFSVMADALITEFVFLDGAIHQPTETIAAWVSLAELMFGYVRDGYYQQLRYLRKNDQSFNSFFTYSSQSSDCSTSEMEQKPQNKISRHERRMRSVPERRIQQDSSSQYMEPASSMDRFNIPISNRLAQLTASRRFNSFT</sequence>
<organism evidence="3 5">
    <name type="scientific">Dracunculus medinensis</name>
    <name type="common">Guinea worm</name>
    <dbReference type="NCBI Taxonomy" id="318479"/>
    <lineage>
        <taxon>Eukaryota</taxon>
        <taxon>Metazoa</taxon>
        <taxon>Ecdysozoa</taxon>
        <taxon>Nematoda</taxon>
        <taxon>Chromadorea</taxon>
        <taxon>Rhabditida</taxon>
        <taxon>Spirurina</taxon>
        <taxon>Dracunculoidea</taxon>
        <taxon>Dracunculidae</taxon>
        <taxon>Dracunculus</taxon>
    </lineage>
</organism>
<gene>
    <name evidence="2" type="ORF">DME_LOCUS5026</name>
</gene>
<evidence type="ECO:0000313" key="3">
    <source>
        <dbReference type="Proteomes" id="UP000038040"/>
    </source>
</evidence>
<protein>
    <submittedName>
        <fullName evidence="5">GLOBIN domain-containing protein</fullName>
    </submittedName>
</protein>
<evidence type="ECO:0000313" key="4">
    <source>
        <dbReference type="Proteomes" id="UP000274756"/>
    </source>
</evidence>
<dbReference type="Proteomes" id="UP000274756">
    <property type="component" value="Unassembled WGS sequence"/>
</dbReference>
<accession>A0A158Q2R3</accession>
<dbReference type="CDD" id="cd01040">
    <property type="entry name" value="Mb-like"/>
    <property type="match status" value="1"/>
</dbReference>
<evidence type="ECO:0000256" key="1">
    <source>
        <dbReference type="SAM" id="MobiDB-lite"/>
    </source>
</evidence>
<proteinExistence type="predicted"/>
<name>A0A158Q2R3_DRAME</name>
<feature type="compositionally biased region" description="Polar residues" evidence="1">
    <location>
        <begin position="35"/>
        <end position="56"/>
    </location>
</feature>
<dbReference type="WBParaSite" id="DME_0000066601-mRNA-1">
    <property type="protein sequence ID" value="DME_0000066601-mRNA-1"/>
    <property type="gene ID" value="DME_0000066601"/>
</dbReference>
<dbReference type="Gene3D" id="1.10.490.10">
    <property type="entry name" value="Globins"/>
    <property type="match status" value="1"/>
</dbReference>
<dbReference type="GO" id="GO:0019825">
    <property type="term" value="F:oxygen binding"/>
    <property type="evidence" value="ECO:0007669"/>
    <property type="project" value="InterPro"/>
</dbReference>
<dbReference type="OrthoDB" id="5854162at2759"/>
<dbReference type="InterPro" id="IPR044399">
    <property type="entry name" value="Mb-like_M"/>
</dbReference>